<organism evidence="2 3">
    <name type="scientific">Asparagus officinalis</name>
    <name type="common">Garden asparagus</name>
    <dbReference type="NCBI Taxonomy" id="4686"/>
    <lineage>
        <taxon>Eukaryota</taxon>
        <taxon>Viridiplantae</taxon>
        <taxon>Streptophyta</taxon>
        <taxon>Embryophyta</taxon>
        <taxon>Tracheophyta</taxon>
        <taxon>Spermatophyta</taxon>
        <taxon>Magnoliopsida</taxon>
        <taxon>Liliopsida</taxon>
        <taxon>Asparagales</taxon>
        <taxon>Asparagaceae</taxon>
        <taxon>Asparagoideae</taxon>
        <taxon>Asparagus</taxon>
    </lineage>
</organism>
<dbReference type="OMA" id="DHMDFTK"/>
<gene>
    <name evidence="2" type="ORF">A4U43_C04F12170</name>
</gene>
<dbReference type="AlphaFoldDB" id="A0A5P1F078"/>
<feature type="domain" description="Fe2OG dioxygenase" evidence="1">
    <location>
        <begin position="1"/>
        <end position="96"/>
    </location>
</feature>
<dbReference type="PROSITE" id="PS51471">
    <property type="entry name" value="FE2OG_OXY"/>
    <property type="match status" value="1"/>
</dbReference>
<protein>
    <recommendedName>
        <fullName evidence="1">Fe2OG dioxygenase domain-containing protein</fullName>
    </recommendedName>
</protein>
<evidence type="ECO:0000259" key="1">
    <source>
        <dbReference type="PROSITE" id="PS51471"/>
    </source>
</evidence>
<dbReference type="Gene3D" id="2.60.120.330">
    <property type="entry name" value="B-lactam Antibiotic, Isopenicillin N Synthase, Chain"/>
    <property type="match status" value="1"/>
</dbReference>
<dbReference type="Gramene" id="ONK71766">
    <property type="protein sequence ID" value="ONK71766"/>
    <property type="gene ID" value="A4U43_C04F12170"/>
</dbReference>
<dbReference type="InterPro" id="IPR050231">
    <property type="entry name" value="Iron_ascorbate_oxido_reductase"/>
</dbReference>
<name>A0A5P1F078_ASPOF</name>
<dbReference type="Proteomes" id="UP000243459">
    <property type="component" value="Chromosome 4"/>
</dbReference>
<accession>A0A5P1F078</accession>
<dbReference type="InterPro" id="IPR005123">
    <property type="entry name" value="Oxoglu/Fe-dep_dioxygenase_dom"/>
</dbReference>
<keyword evidence="3" id="KW-1185">Reference proteome</keyword>
<proteinExistence type="predicted"/>
<dbReference type="InterPro" id="IPR044861">
    <property type="entry name" value="IPNS-like_FE2OG_OXY"/>
</dbReference>
<dbReference type="InterPro" id="IPR027443">
    <property type="entry name" value="IPNS-like_sf"/>
</dbReference>
<evidence type="ECO:0000313" key="3">
    <source>
        <dbReference type="Proteomes" id="UP000243459"/>
    </source>
</evidence>
<dbReference type="PANTHER" id="PTHR47990">
    <property type="entry name" value="2-OXOGLUTARATE (2OG) AND FE(II)-DEPENDENT OXYGENASE SUPERFAMILY PROTEIN-RELATED"/>
    <property type="match status" value="1"/>
</dbReference>
<reference evidence="3" key="1">
    <citation type="journal article" date="2017" name="Nat. Commun.">
        <title>The asparagus genome sheds light on the origin and evolution of a young Y chromosome.</title>
        <authorList>
            <person name="Harkess A."/>
            <person name="Zhou J."/>
            <person name="Xu C."/>
            <person name="Bowers J.E."/>
            <person name="Van der Hulst R."/>
            <person name="Ayyampalayam S."/>
            <person name="Mercati F."/>
            <person name="Riccardi P."/>
            <person name="McKain M.R."/>
            <person name="Kakrana A."/>
            <person name="Tang H."/>
            <person name="Ray J."/>
            <person name="Groenendijk J."/>
            <person name="Arikit S."/>
            <person name="Mathioni S.M."/>
            <person name="Nakano M."/>
            <person name="Shan H."/>
            <person name="Telgmann-Rauber A."/>
            <person name="Kanno A."/>
            <person name="Yue Z."/>
            <person name="Chen H."/>
            <person name="Li W."/>
            <person name="Chen Y."/>
            <person name="Xu X."/>
            <person name="Zhang Y."/>
            <person name="Luo S."/>
            <person name="Chen H."/>
            <person name="Gao J."/>
            <person name="Mao Z."/>
            <person name="Pires J.C."/>
            <person name="Luo M."/>
            <person name="Kudrna D."/>
            <person name="Wing R.A."/>
            <person name="Meyers B.C."/>
            <person name="Yi K."/>
            <person name="Kong H."/>
            <person name="Lavrijsen P."/>
            <person name="Sunseri F."/>
            <person name="Falavigna A."/>
            <person name="Ye Y."/>
            <person name="Leebens-Mack J.H."/>
            <person name="Chen G."/>
        </authorList>
    </citation>
    <scope>NUCLEOTIDE SEQUENCE [LARGE SCALE GENOMIC DNA]</scope>
    <source>
        <strain evidence="3">cv. DH0086</strain>
    </source>
</reference>
<dbReference type="SUPFAM" id="SSF51197">
    <property type="entry name" value="Clavaminate synthase-like"/>
    <property type="match status" value="1"/>
</dbReference>
<evidence type="ECO:0000313" key="2">
    <source>
        <dbReference type="EMBL" id="ONK71766.1"/>
    </source>
</evidence>
<dbReference type="Pfam" id="PF03171">
    <property type="entry name" value="2OG-FeII_Oxy"/>
    <property type="match status" value="1"/>
</dbReference>
<sequence>MRIAHYGPPKTPGQPANAMAVHTDMTFTSILCQHEEEGLEILSKDGSWITPSRNSLTFLVGDELSVLCNGRLEPTIHRVTMRGNGHRYVTNYSSVPKNETVVQPPEELVDTEHPLLFKPFYHSDYLRFLFSQEGIKLIPNALKVFSGIITAAEEGKAEAN</sequence>
<dbReference type="EMBL" id="CM007384">
    <property type="protein sequence ID" value="ONK71766.1"/>
    <property type="molecule type" value="Genomic_DNA"/>
</dbReference>